<protein>
    <submittedName>
        <fullName evidence="1">Uncharacterized protein</fullName>
    </submittedName>
</protein>
<name>A0A1D9QFC4_SCLS1</name>
<evidence type="ECO:0000313" key="2">
    <source>
        <dbReference type="Proteomes" id="UP000177798"/>
    </source>
</evidence>
<gene>
    <name evidence="1" type="ORF">sscle_11g084100</name>
</gene>
<dbReference type="OrthoDB" id="10550529at2759"/>
<dbReference type="Proteomes" id="UP000177798">
    <property type="component" value="Chromosome 11"/>
</dbReference>
<proteinExistence type="predicted"/>
<dbReference type="AlphaFoldDB" id="A0A1D9QFC4"/>
<dbReference type="VEuPathDB" id="FungiDB:sscle_11g084100"/>
<evidence type="ECO:0000313" key="1">
    <source>
        <dbReference type="EMBL" id="APA13640.1"/>
    </source>
</evidence>
<dbReference type="KEGG" id="ssl:SS1G_07701"/>
<accession>A0A1D9QFC4</accession>
<sequence>MDVSLLLSPSSASKEQMGYPFFEVEGGSELEFIYQTIYDLRTNYNTPPSDEHVAGKAITILQLALRHFPRSKEVLRPIFLQHLLEDQVLQTFVWGKVGVNSKDFVSKTGET</sequence>
<dbReference type="RefSeq" id="XP_001591076.1">
    <property type="nucleotide sequence ID" value="XM_001591026.1"/>
</dbReference>
<reference evidence="2" key="1">
    <citation type="journal article" date="2017" name="Genome Biol. Evol.">
        <title>The complete genome sequence of the phytopathogenic fungus Sclerotinia sclerotiorum reveals insights into the genome architecture of broad host range pathogens.</title>
        <authorList>
            <person name="Derbyshire M."/>
            <person name="Denton-Giles M."/>
            <person name="Hegedus D."/>
            <person name="Seifbarghy S."/>
            <person name="Rollins J."/>
            <person name="van Kan J."/>
            <person name="Seidl M.F."/>
            <person name="Faino L."/>
            <person name="Mbengue M."/>
            <person name="Navaud O."/>
            <person name="Raffaele S."/>
            <person name="Hammond-Kosack K."/>
            <person name="Heard S."/>
            <person name="Oliver R."/>
        </authorList>
    </citation>
    <scope>NUCLEOTIDE SEQUENCE [LARGE SCALE GENOMIC DNA]</scope>
    <source>
        <strain evidence="2">ATCC 18683 / 1980 / Ss-1</strain>
    </source>
</reference>
<organism evidence="1 2">
    <name type="scientific">Sclerotinia sclerotiorum (strain ATCC 18683 / 1980 / Ss-1)</name>
    <name type="common">White mold</name>
    <name type="synonym">Whetzelinia sclerotiorum</name>
    <dbReference type="NCBI Taxonomy" id="665079"/>
    <lineage>
        <taxon>Eukaryota</taxon>
        <taxon>Fungi</taxon>
        <taxon>Dikarya</taxon>
        <taxon>Ascomycota</taxon>
        <taxon>Pezizomycotina</taxon>
        <taxon>Leotiomycetes</taxon>
        <taxon>Helotiales</taxon>
        <taxon>Sclerotiniaceae</taxon>
        <taxon>Sclerotinia</taxon>
    </lineage>
</organism>
<dbReference type="EMBL" id="CP017824">
    <property type="protein sequence ID" value="APA13640.1"/>
    <property type="molecule type" value="Genomic_DNA"/>
</dbReference>